<name>H2C4U6_9CREN</name>
<dbReference type="EMBL" id="JH597761">
    <property type="protein sequence ID" value="EHP69888.1"/>
    <property type="molecule type" value="Genomic_DNA"/>
</dbReference>
<protein>
    <submittedName>
        <fullName evidence="1">Uncharacterized protein</fullName>
    </submittedName>
</protein>
<dbReference type="AlphaFoldDB" id="H2C4U6"/>
<dbReference type="Proteomes" id="UP000003980">
    <property type="component" value="Unassembled WGS sequence"/>
</dbReference>
<dbReference type="HOGENOM" id="CLU_3227992_0_0_2"/>
<proteinExistence type="predicted"/>
<reference evidence="1 2" key="1">
    <citation type="submission" date="2012-01" db="EMBL/GenBank/DDBJ databases">
        <title>Improved High-Quality Draft sequence of Metallosphaera yellowstonensis MK1.</title>
        <authorList>
            <consortium name="US DOE Joint Genome Institute"/>
            <person name="Lucas S."/>
            <person name="Han J."/>
            <person name="Cheng J.-F."/>
            <person name="Goodwin L."/>
            <person name="Pitluck S."/>
            <person name="Peters L."/>
            <person name="Teshima H."/>
            <person name="Detter J.C."/>
            <person name="Han C."/>
            <person name="Tapia R."/>
            <person name="Land M."/>
            <person name="Hauser L."/>
            <person name="Kyrpides N."/>
            <person name="Kozubal M."/>
            <person name="Macur R.E."/>
            <person name="Jay Z."/>
            <person name="Inskeep W."/>
            <person name="Woyke T."/>
        </authorList>
    </citation>
    <scope>NUCLEOTIDE SEQUENCE [LARGE SCALE GENOMIC DNA]</scope>
    <source>
        <strain evidence="1 2">MK1</strain>
    </source>
</reference>
<evidence type="ECO:0000313" key="1">
    <source>
        <dbReference type="EMBL" id="EHP69888.1"/>
    </source>
</evidence>
<evidence type="ECO:0000313" key="2">
    <source>
        <dbReference type="Proteomes" id="UP000003980"/>
    </source>
</evidence>
<gene>
    <name evidence="1" type="ORF">MetMK1DRAFT_00003900</name>
</gene>
<accession>H2C4U6</accession>
<dbReference type="RefSeq" id="WP_009070109.1">
    <property type="nucleotide sequence ID" value="NZ_JH597761.1"/>
</dbReference>
<sequence length="44" mass="5171">MIVKKVRGVVVSFPSKEFMEEILREAKVRPEEIEDVGDNYRTFV</sequence>
<keyword evidence="2" id="KW-1185">Reference proteome</keyword>
<organism evidence="1 2">
    <name type="scientific">Metallosphaera yellowstonensis MK1</name>
    <dbReference type="NCBI Taxonomy" id="671065"/>
    <lineage>
        <taxon>Archaea</taxon>
        <taxon>Thermoproteota</taxon>
        <taxon>Thermoprotei</taxon>
        <taxon>Sulfolobales</taxon>
        <taxon>Sulfolobaceae</taxon>
        <taxon>Metallosphaera</taxon>
    </lineage>
</organism>